<evidence type="ECO:0000313" key="2">
    <source>
        <dbReference type="Proteomes" id="UP000002630"/>
    </source>
</evidence>
<accession>D7FSN1</accession>
<evidence type="ECO:0000313" key="1">
    <source>
        <dbReference type="EMBL" id="CBJ31172.1"/>
    </source>
</evidence>
<protein>
    <submittedName>
        <fullName evidence="1">Uncharacterized protein</fullName>
    </submittedName>
</protein>
<dbReference type="OrthoDB" id="10442695at2759"/>
<organism evidence="1 2">
    <name type="scientific">Ectocarpus siliculosus</name>
    <name type="common">Brown alga</name>
    <name type="synonym">Conferva siliculosa</name>
    <dbReference type="NCBI Taxonomy" id="2880"/>
    <lineage>
        <taxon>Eukaryota</taxon>
        <taxon>Sar</taxon>
        <taxon>Stramenopiles</taxon>
        <taxon>Ochrophyta</taxon>
        <taxon>PX clade</taxon>
        <taxon>Phaeophyceae</taxon>
        <taxon>Ectocarpales</taxon>
        <taxon>Ectocarpaceae</taxon>
        <taxon>Ectocarpus</taxon>
    </lineage>
</organism>
<dbReference type="EMBL" id="FN648417">
    <property type="protein sequence ID" value="CBJ31172.1"/>
    <property type="molecule type" value="Genomic_DNA"/>
</dbReference>
<dbReference type="EMBL" id="FN649743">
    <property type="protein sequence ID" value="CBJ31172.1"/>
    <property type="molecule type" value="Genomic_DNA"/>
</dbReference>
<reference evidence="1 2" key="1">
    <citation type="journal article" date="2010" name="Nature">
        <title>The Ectocarpus genome and the independent evolution of multicellularity in brown algae.</title>
        <authorList>
            <person name="Cock J.M."/>
            <person name="Sterck L."/>
            <person name="Rouze P."/>
            <person name="Scornet D."/>
            <person name="Allen A.E."/>
            <person name="Amoutzias G."/>
            <person name="Anthouard V."/>
            <person name="Artiguenave F."/>
            <person name="Aury J.M."/>
            <person name="Badger J.H."/>
            <person name="Beszteri B."/>
            <person name="Billiau K."/>
            <person name="Bonnet E."/>
            <person name="Bothwell J.H."/>
            <person name="Bowler C."/>
            <person name="Boyen C."/>
            <person name="Brownlee C."/>
            <person name="Carrano C.J."/>
            <person name="Charrier B."/>
            <person name="Cho G.Y."/>
            <person name="Coelho S.M."/>
            <person name="Collen J."/>
            <person name="Corre E."/>
            <person name="Da Silva C."/>
            <person name="Delage L."/>
            <person name="Delaroque N."/>
            <person name="Dittami S.M."/>
            <person name="Doulbeau S."/>
            <person name="Elias M."/>
            <person name="Farnham G."/>
            <person name="Gachon C.M."/>
            <person name="Gschloessl B."/>
            <person name="Heesch S."/>
            <person name="Jabbari K."/>
            <person name="Jubin C."/>
            <person name="Kawai H."/>
            <person name="Kimura K."/>
            <person name="Kloareg B."/>
            <person name="Kupper F.C."/>
            <person name="Lang D."/>
            <person name="Le Bail A."/>
            <person name="Leblanc C."/>
            <person name="Lerouge P."/>
            <person name="Lohr M."/>
            <person name="Lopez P.J."/>
            <person name="Martens C."/>
            <person name="Maumus F."/>
            <person name="Michel G."/>
            <person name="Miranda-Saavedra D."/>
            <person name="Morales J."/>
            <person name="Moreau H."/>
            <person name="Motomura T."/>
            <person name="Nagasato C."/>
            <person name="Napoli C.A."/>
            <person name="Nelson D.R."/>
            <person name="Nyvall-Collen P."/>
            <person name="Peters A.F."/>
            <person name="Pommier C."/>
            <person name="Potin P."/>
            <person name="Poulain J."/>
            <person name="Quesneville H."/>
            <person name="Read B."/>
            <person name="Rensing S.A."/>
            <person name="Ritter A."/>
            <person name="Rousvoal S."/>
            <person name="Samanta M."/>
            <person name="Samson G."/>
            <person name="Schroeder D.C."/>
            <person name="Segurens B."/>
            <person name="Strittmatter M."/>
            <person name="Tonon T."/>
            <person name="Tregear J.W."/>
            <person name="Valentin K."/>
            <person name="von Dassow P."/>
            <person name="Yamagishi T."/>
            <person name="Van de Peer Y."/>
            <person name="Wincker P."/>
        </authorList>
    </citation>
    <scope>NUCLEOTIDE SEQUENCE [LARGE SCALE GENOMIC DNA]</scope>
    <source>
        <strain evidence="2">Ec32 / CCAP1310/4</strain>
    </source>
</reference>
<keyword evidence="2" id="KW-1185">Reference proteome</keyword>
<dbReference type="Proteomes" id="UP000002630">
    <property type="component" value="Linkage Group LG18"/>
</dbReference>
<proteinExistence type="predicted"/>
<name>D7FSN1_ECTSI</name>
<sequence>MANRSFLLCQREITEMGSSTPMHAMLRIVVLFVGAPAAVEGLAAKGVYYFDDECGQGQETGTYYLAFGSYNPDPESNTSSREPFNECYVDTSTTILDGRSLVYTCNLSTGETKLTVYEDQECLDVYLSTGGTGSCSVADIFDDDDGDVCLEEEACSSNETCTDDEPFALSPNAFNVVAAQYSDDKCTVPTGVDHVVSGYDVSAPGFSTEGCFPPESDPEVPAPSLPFLSECLSDGSAVIQLFGLSDLTCSGEVQLEYHTNFTPHMSSGPDMRRMADAADSCYLVGDYHYRAVESREA</sequence>
<gene>
    <name evidence="1" type="ORF">Esi_0237_0007</name>
</gene>
<dbReference type="AlphaFoldDB" id="D7FSN1"/>
<dbReference type="InParanoid" id="D7FSN1"/>